<proteinExistence type="predicted"/>
<accession>A0A5B8U044</accession>
<sequence length="174" mass="17832">MSRTMPAALLVSLIFLAGCGNATKTVTQTGANGQQTTATVPDVHFAKTKFVLHTGLAFGAFHRYIYTPYRAHQFSKSAPGRTKVMVKAGAAGLFAVHELKQANRAALSDDRLRPLAQKVDGLGGQLGELATSLKGGVLNPAAIAGAASSVDRLGSQSSSAGTVIKDLATPGLGG</sequence>
<evidence type="ECO:0000313" key="2">
    <source>
        <dbReference type="EMBL" id="QEC46348.1"/>
    </source>
</evidence>
<dbReference type="KEGG" id="bsol:FSW04_01320"/>
<name>A0A5B8U044_9ACTN</name>
<evidence type="ECO:0000313" key="3">
    <source>
        <dbReference type="Proteomes" id="UP000321805"/>
    </source>
</evidence>
<reference evidence="2 3" key="1">
    <citation type="journal article" date="2018" name="J. Microbiol.">
        <title>Baekduia soli gen. nov., sp. nov., a novel bacterium isolated from the soil of Baekdu Mountain and proposal of a novel family name, Baekduiaceae fam. nov.</title>
        <authorList>
            <person name="An D.S."/>
            <person name="Siddiqi M.Z."/>
            <person name="Kim K.H."/>
            <person name="Yu H.S."/>
            <person name="Im W.T."/>
        </authorList>
    </citation>
    <scope>NUCLEOTIDE SEQUENCE [LARGE SCALE GENOMIC DNA]</scope>
    <source>
        <strain evidence="2 3">BR7-21</strain>
    </source>
</reference>
<keyword evidence="3" id="KW-1185">Reference proteome</keyword>
<dbReference type="OrthoDB" id="69889at2"/>
<gene>
    <name evidence="2" type="ORF">FSW04_01320</name>
</gene>
<evidence type="ECO:0000256" key="1">
    <source>
        <dbReference type="SAM" id="SignalP"/>
    </source>
</evidence>
<protein>
    <submittedName>
        <fullName evidence="2">Uncharacterized protein</fullName>
    </submittedName>
</protein>
<dbReference type="PROSITE" id="PS51257">
    <property type="entry name" value="PROKAR_LIPOPROTEIN"/>
    <property type="match status" value="1"/>
</dbReference>
<dbReference type="EMBL" id="CP042430">
    <property type="protein sequence ID" value="QEC46348.1"/>
    <property type="molecule type" value="Genomic_DNA"/>
</dbReference>
<feature type="signal peptide" evidence="1">
    <location>
        <begin position="1"/>
        <end position="22"/>
    </location>
</feature>
<dbReference type="AlphaFoldDB" id="A0A5B8U044"/>
<keyword evidence="1" id="KW-0732">Signal</keyword>
<organism evidence="2 3">
    <name type="scientific">Baekduia soli</name>
    <dbReference type="NCBI Taxonomy" id="496014"/>
    <lineage>
        <taxon>Bacteria</taxon>
        <taxon>Bacillati</taxon>
        <taxon>Actinomycetota</taxon>
        <taxon>Thermoleophilia</taxon>
        <taxon>Solirubrobacterales</taxon>
        <taxon>Baekduiaceae</taxon>
        <taxon>Baekduia</taxon>
    </lineage>
</organism>
<feature type="chain" id="PRO_5039378459" evidence="1">
    <location>
        <begin position="23"/>
        <end position="174"/>
    </location>
</feature>
<dbReference type="Proteomes" id="UP000321805">
    <property type="component" value="Chromosome"/>
</dbReference>
<dbReference type="RefSeq" id="WP_146915451.1">
    <property type="nucleotide sequence ID" value="NZ_CP042430.1"/>
</dbReference>